<dbReference type="CDD" id="cd01173">
    <property type="entry name" value="pyridoxal_pyridoxamine_kinase"/>
    <property type="match status" value="1"/>
</dbReference>
<evidence type="ECO:0000256" key="3">
    <source>
        <dbReference type="ARBA" id="ARBA00022741"/>
    </source>
</evidence>
<evidence type="ECO:0000313" key="8">
    <source>
        <dbReference type="Proteomes" id="UP000320747"/>
    </source>
</evidence>
<gene>
    <name evidence="7" type="ORF">FPH17_06815</name>
</gene>
<evidence type="ECO:0000256" key="4">
    <source>
        <dbReference type="ARBA" id="ARBA00022777"/>
    </source>
</evidence>
<proteinExistence type="predicted"/>
<dbReference type="Proteomes" id="UP000320747">
    <property type="component" value="Unassembled WGS sequence"/>
</dbReference>
<dbReference type="EMBL" id="VMHH01000004">
    <property type="protein sequence ID" value="TSJ74457.1"/>
    <property type="molecule type" value="Genomic_DNA"/>
</dbReference>
<dbReference type="InterPro" id="IPR013749">
    <property type="entry name" value="PM/HMP-P_kinase-1"/>
</dbReference>
<dbReference type="Pfam" id="PF08543">
    <property type="entry name" value="Phos_pyr_kin"/>
    <property type="match status" value="1"/>
</dbReference>
<dbReference type="EC" id="2.7.1.35" evidence="1"/>
<keyword evidence="4 7" id="KW-0418">Kinase</keyword>
<name>A0ABY3E4E8_9CORY</name>
<dbReference type="Gene3D" id="3.40.1190.20">
    <property type="match status" value="1"/>
</dbReference>
<protein>
    <recommendedName>
        <fullName evidence="1">pyridoxal kinase</fullName>
        <ecNumber evidence="1">2.7.1.35</ecNumber>
    </recommendedName>
</protein>
<keyword evidence="3" id="KW-0547">Nucleotide-binding</keyword>
<comment type="caution">
    <text evidence="7">The sequence shown here is derived from an EMBL/GenBank/DDBJ whole genome shotgun (WGS) entry which is preliminary data.</text>
</comment>
<organism evidence="7 8">
    <name type="scientific">Corynebacterium godavarianum</name>
    <dbReference type="NCBI Taxonomy" id="2054421"/>
    <lineage>
        <taxon>Bacteria</taxon>
        <taxon>Bacillati</taxon>
        <taxon>Actinomycetota</taxon>
        <taxon>Actinomycetes</taxon>
        <taxon>Mycobacteriales</taxon>
        <taxon>Corynebacteriaceae</taxon>
        <taxon>Corynebacterium</taxon>
    </lineage>
</organism>
<keyword evidence="8" id="KW-1185">Reference proteome</keyword>
<evidence type="ECO:0000259" key="6">
    <source>
        <dbReference type="Pfam" id="PF08543"/>
    </source>
</evidence>
<keyword evidence="5" id="KW-0067">ATP-binding</keyword>
<evidence type="ECO:0000256" key="5">
    <source>
        <dbReference type="ARBA" id="ARBA00022840"/>
    </source>
</evidence>
<dbReference type="InterPro" id="IPR029056">
    <property type="entry name" value="Ribokinase-like"/>
</dbReference>
<dbReference type="RefSeq" id="WP_154879360.1">
    <property type="nucleotide sequence ID" value="NZ_JAADJX010000001.1"/>
</dbReference>
<reference evidence="7 8" key="1">
    <citation type="submission" date="2019-07" db="EMBL/GenBank/DDBJ databases">
        <title>Draft genome of Corynebacterium godavarianum and other related strains.</title>
        <authorList>
            <person name="Bernier A.-M."/>
            <person name="Bernard K."/>
        </authorList>
    </citation>
    <scope>NUCLEOTIDE SEQUENCE [LARGE SCALE GENOMIC DNA]</scope>
    <source>
        <strain evidence="7 8">LMG 29598</strain>
    </source>
</reference>
<accession>A0ABY3E4E8</accession>
<sequence length="285" mass="30387">MNIVSLQSAVAYGHVGNSAAVFPMQRLGHEVWPVHTVNFSNHTEYPTWRGPVLGADNVREILRGMEFAFPQVDLFVSGYLGTAEMAEVVRDAVVAIKEANPQARYVCDPVIGNSEVGSFVNEDIPDVYTETLIPLADAITPNQWELSLLTGRRLDQAGSTSEAAYAAYAADAEYTEALADAARSLCSNALITSVETGDPETIGMVDVASTSVLRTDAPRLGGNVVGAGDLATALYAALIDAAPQQRLDHLAGTMGAMVRAVRERGLDELPLVELQECIVDPARTA</sequence>
<dbReference type="PANTHER" id="PTHR10534">
    <property type="entry name" value="PYRIDOXAL KINASE"/>
    <property type="match status" value="1"/>
</dbReference>
<evidence type="ECO:0000256" key="2">
    <source>
        <dbReference type="ARBA" id="ARBA00022679"/>
    </source>
</evidence>
<dbReference type="PANTHER" id="PTHR10534:SF2">
    <property type="entry name" value="PYRIDOXAL KINASE"/>
    <property type="match status" value="1"/>
</dbReference>
<dbReference type="InterPro" id="IPR004625">
    <property type="entry name" value="PyrdxlKinase"/>
</dbReference>
<dbReference type="GO" id="GO:0008478">
    <property type="term" value="F:pyridoxal kinase activity"/>
    <property type="evidence" value="ECO:0007669"/>
    <property type="project" value="UniProtKB-EC"/>
</dbReference>
<evidence type="ECO:0000256" key="1">
    <source>
        <dbReference type="ARBA" id="ARBA00012104"/>
    </source>
</evidence>
<evidence type="ECO:0000313" key="7">
    <source>
        <dbReference type="EMBL" id="TSJ74457.1"/>
    </source>
</evidence>
<feature type="domain" description="Pyridoxamine kinase/Phosphomethylpyrimidine kinase" evidence="6">
    <location>
        <begin position="72"/>
        <end position="229"/>
    </location>
</feature>
<dbReference type="NCBIfam" id="TIGR00687">
    <property type="entry name" value="pyridox_kin"/>
    <property type="match status" value="1"/>
</dbReference>
<keyword evidence="2 7" id="KW-0808">Transferase</keyword>
<dbReference type="SUPFAM" id="SSF53613">
    <property type="entry name" value="Ribokinase-like"/>
    <property type="match status" value="1"/>
</dbReference>